<evidence type="ECO:0000313" key="3">
    <source>
        <dbReference type="Proteomes" id="UP000291572"/>
    </source>
</evidence>
<evidence type="ECO:0008006" key="4">
    <source>
        <dbReference type="Google" id="ProtNLM"/>
    </source>
</evidence>
<evidence type="ECO:0000256" key="1">
    <source>
        <dbReference type="SAM" id="Phobius"/>
    </source>
</evidence>
<protein>
    <recommendedName>
        <fullName evidence="4">DUF2946 domain-containing protein</fullName>
    </recommendedName>
</protein>
<proteinExistence type="predicted"/>
<feature type="transmembrane region" description="Helical" evidence="1">
    <location>
        <begin position="96"/>
        <end position="116"/>
    </location>
</feature>
<dbReference type="Proteomes" id="UP000291572">
    <property type="component" value="Unassembled WGS sequence"/>
</dbReference>
<dbReference type="EMBL" id="SEOO01000012">
    <property type="protein sequence ID" value="RYM11519.1"/>
    <property type="molecule type" value="Genomic_DNA"/>
</dbReference>
<organism evidence="2 3">
    <name type="scientific">Sphingobium cupriresistens</name>
    <dbReference type="NCBI Taxonomy" id="1132417"/>
    <lineage>
        <taxon>Bacteria</taxon>
        <taxon>Pseudomonadati</taxon>
        <taxon>Pseudomonadota</taxon>
        <taxon>Alphaproteobacteria</taxon>
        <taxon>Sphingomonadales</taxon>
        <taxon>Sphingomonadaceae</taxon>
        <taxon>Sphingobium</taxon>
    </lineage>
</organism>
<dbReference type="RefSeq" id="WP_006966724.1">
    <property type="nucleotide sequence ID" value="NZ_SEOO01000012.1"/>
</dbReference>
<evidence type="ECO:0000313" key="2">
    <source>
        <dbReference type="EMBL" id="RYM11519.1"/>
    </source>
</evidence>
<keyword evidence="1" id="KW-0472">Membrane</keyword>
<keyword evidence="1" id="KW-0812">Transmembrane</keyword>
<dbReference type="AlphaFoldDB" id="A0A8G2DWY3"/>
<accession>A0A8G2DWY3</accession>
<gene>
    <name evidence="2" type="ORF">EWH12_09155</name>
</gene>
<reference evidence="2 3" key="1">
    <citation type="submission" date="2019-02" db="EMBL/GenBank/DDBJ databases">
        <authorList>
            <person name="Feng G."/>
        </authorList>
    </citation>
    <scope>NUCLEOTIDE SEQUENCE [LARGE SCALE GENOMIC DNA]</scope>
    <source>
        <strain evidence="2 3">CCTCC AB 2011146</strain>
    </source>
</reference>
<keyword evidence="1" id="KW-1133">Transmembrane helix</keyword>
<comment type="caution">
    <text evidence="2">The sequence shown here is derived from an EMBL/GenBank/DDBJ whole genome shotgun (WGS) entry which is preliminary data.</text>
</comment>
<dbReference type="OrthoDB" id="7478750at2"/>
<sequence>MNTLRTFTFQRRTWAMVLVAIALLVRGLIPAGYMVAPSALTLSVQICSGFENEHSTIEIVVPRSGNGQDRSGDHSQKNPPCAFSALSMALIAGADGLLLALALAFILITSARLVALPVHRRFAHLRPPLRGPPSFA</sequence>
<name>A0A8G2DWY3_9SPHN</name>